<evidence type="ECO:0008006" key="3">
    <source>
        <dbReference type="Google" id="ProtNLM"/>
    </source>
</evidence>
<name>A0A5B6VHQ7_9ROSI</name>
<dbReference type="Proteomes" id="UP000325315">
    <property type="component" value="Unassembled WGS sequence"/>
</dbReference>
<accession>A0A5B6VHQ7</accession>
<keyword evidence="2" id="KW-1185">Reference proteome</keyword>
<proteinExistence type="predicted"/>
<comment type="caution">
    <text evidence="1">The sequence shown here is derived from an EMBL/GenBank/DDBJ whole genome shotgun (WGS) entry which is preliminary data.</text>
</comment>
<reference evidence="2" key="1">
    <citation type="journal article" date="2019" name="Plant Biotechnol. J.">
        <title>Genome sequencing of the Australian wild diploid species Gossypium australe highlights disease resistance and delayed gland morphogenesis.</title>
        <authorList>
            <person name="Cai Y."/>
            <person name="Cai X."/>
            <person name="Wang Q."/>
            <person name="Wang P."/>
            <person name="Zhang Y."/>
            <person name="Cai C."/>
            <person name="Xu Y."/>
            <person name="Wang K."/>
            <person name="Zhou Z."/>
            <person name="Wang C."/>
            <person name="Geng S."/>
            <person name="Li B."/>
            <person name="Dong Q."/>
            <person name="Hou Y."/>
            <person name="Wang H."/>
            <person name="Ai P."/>
            <person name="Liu Z."/>
            <person name="Yi F."/>
            <person name="Sun M."/>
            <person name="An G."/>
            <person name="Cheng J."/>
            <person name="Zhang Y."/>
            <person name="Shi Q."/>
            <person name="Xie Y."/>
            <person name="Shi X."/>
            <person name="Chang Y."/>
            <person name="Huang F."/>
            <person name="Chen Y."/>
            <person name="Hong S."/>
            <person name="Mi L."/>
            <person name="Sun Q."/>
            <person name="Zhang L."/>
            <person name="Zhou B."/>
            <person name="Peng R."/>
            <person name="Zhang X."/>
            <person name="Liu F."/>
        </authorList>
    </citation>
    <scope>NUCLEOTIDE SEQUENCE [LARGE SCALE GENOMIC DNA]</scope>
    <source>
        <strain evidence="2">cv. PA1801</strain>
    </source>
</reference>
<dbReference type="EMBL" id="SMMG02000006">
    <property type="protein sequence ID" value="KAA3468594.1"/>
    <property type="molecule type" value="Genomic_DNA"/>
</dbReference>
<organism evidence="1 2">
    <name type="scientific">Gossypium australe</name>
    <dbReference type="NCBI Taxonomy" id="47621"/>
    <lineage>
        <taxon>Eukaryota</taxon>
        <taxon>Viridiplantae</taxon>
        <taxon>Streptophyta</taxon>
        <taxon>Embryophyta</taxon>
        <taxon>Tracheophyta</taxon>
        <taxon>Spermatophyta</taxon>
        <taxon>Magnoliopsida</taxon>
        <taxon>eudicotyledons</taxon>
        <taxon>Gunneridae</taxon>
        <taxon>Pentapetalae</taxon>
        <taxon>rosids</taxon>
        <taxon>malvids</taxon>
        <taxon>Malvales</taxon>
        <taxon>Malvaceae</taxon>
        <taxon>Malvoideae</taxon>
        <taxon>Gossypium</taxon>
    </lineage>
</organism>
<gene>
    <name evidence="1" type="ORF">EPI10_014467</name>
</gene>
<dbReference type="CDD" id="cd09272">
    <property type="entry name" value="RNase_HI_RT_Ty1"/>
    <property type="match status" value="1"/>
</dbReference>
<sequence>MHIASVKNQTINHFTINLCIVPYQDFRSLTGSNDVAIGNFVRSLNTTFYPKDPGELSYFLGIEVVHKGKDVLVSQRNYILDLLKKSHMECANELPTPMVSNCNLSAAVVPVLVKKSNSTEVLQYVVITRPNVAFAVNKICQFMHKPLDVHFTAVKRILRYLKGTVDYGLEFKAGARVSTMGFADANWGVDLDDKRSTTGYCLFLWQPCVLHVVSQSTAEVEYRSVAYTTAGVLWLESLLSELQVKLDDKPVLCCDNSSAVVVAANPVMFLLKIKWQTFSHSHCPLLCLVGYRKAGNCSSDKREECWVTIRVLQLAVVSFVRRIQRRLI</sequence>
<dbReference type="PANTHER" id="PTHR11439">
    <property type="entry name" value="GAG-POL-RELATED RETROTRANSPOSON"/>
    <property type="match status" value="1"/>
</dbReference>
<evidence type="ECO:0000313" key="2">
    <source>
        <dbReference type="Proteomes" id="UP000325315"/>
    </source>
</evidence>
<dbReference type="OrthoDB" id="998016at2759"/>
<dbReference type="AlphaFoldDB" id="A0A5B6VHQ7"/>
<dbReference type="PANTHER" id="PTHR11439:SF467">
    <property type="entry name" value="INTEGRASE CATALYTIC DOMAIN-CONTAINING PROTEIN"/>
    <property type="match status" value="1"/>
</dbReference>
<protein>
    <recommendedName>
        <fullName evidence="3">Reverse transcriptase Ty1/copia-type domain-containing protein</fullName>
    </recommendedName>
</protein>
<evidence type="ECO:0000313" key="1">
    <source>
        <dbReference type="EMBL" id="KAA3468594.1"/>
    </source>
</evidence>